<sequence>MSSQDNDDPFACFGGDDDDDDDDDDVQSSSAGGVNVVADDDGDNNKDRDRALRLMEAYNSKDDNVTAVAAGEENATSHSNNNKNPPTQSSPIGNNHTIPSSNYEDQRIRTSILPWPDMPPLYLGPMHLENINGSMGRGYVASIDLPPGTCILIETPLISGWSTSQSGKRLGLESVQYIFESKTNDVNEIVKWMEELHPRKEKVDSCSPWLFPLFHGEGDDVSNAMNDDDGDNKHRIIDPIDKIQIVDMMSEIMMPSTTSTDDDDNNNYSHHPIQQQVHSLVSYAAQHNIHNSDGTPLTGIDVVRLLLALRYNGFDSGLYLHFSMFNHGEDPNCIKFRPPTLTSTTRTTTTTTTVEAVGKEEEEKATPLHYSEARTTRYIRKGEALTLHYLENPREVSHSSRRRLLWNQHRFDIGGDGGAYGQYLDEEACSTSGYLLHDTTRGRYIYESELIHGEFPTSVLIEANDGEDDGSNNNNTIVGDTRHSYTASNVTSNIEKSLDELEDILLDLQASTPSLKSSSSKRRNKDTTTSTSSSTTSYYFDQAAALELTIGELITTSTSILGNNHHILLARCRHLHIDVVELLLSTSLLTERQSNELMTRFILSAQQLLESQRRRLGGDHPDVARTCHDYCMGIQALLSHAPRRLLLLEMVDEAYEEVEEKTKAKTKKKGDGTRKTTRWTLDQWSKMEHHCRNEKQRIEALYPNDVEAILKSVQKMEE</sequence>
<feature type="region of interest" description="Disordered" evidence="1">
    <location>
        <begin position="72"/>
        <end position="103"/>
    </location>
</feature>
<dbReference type="SUPFAM" id="SSF82199">
    <property type="entry name" value="SET domain"/>
    <property type="match status" value="1"/>
</dbReference>
<protein>
    <recommendedName>
        <fullName evidence="4">SET domain-containing protein</fullName>
    </recommendedName>
</protein>
<feature type="region of interest" description="Disordered" evidence="1">
    <location>
        <begin position="514"/>
        <end position="534"/>
    </location>
</feature>
<dbReference type="Gene3D" id="2.170.270.10">
    <property type="entry name" value="SET domain"/>
    <property type="match status" value="1"/>
</dbReference>
<accession>A0ABD3MN85</accession>
<reference evidence="2 3" key="1">
    <citation type="submission" date="2024-10" db="EMBL/GenBank/DDBJ databases">
        <title>Updated reference genomes for cyclostephanoid diatoms.</title>
        <authorList>
            <person name="Roberts W.R."/>
            <person name="Alverson A.J."/>
        </authorList>
    </citation>
    <scope>NUCLEOTIDE SEQUENCE [LARGE SCALE GENOMIC DNA]</scope>
    <source>
        <strain evidence="2 3">AJA232-27</strain>
    </source>
</reference>
<dbReference type="InterPro" id="IPR050869">
    <property type="entry name" value="H3K4_H4K5_MeTrfase"/>
</dbReference>
<feature type="compositionally biased region" description="Polar residues" evidence="1">
    <location>
        <begin position="74"/>
        <end position="103"/>
    </location>
</feature>
<evidence type="ECO:0000313" key="2">
    <source>
        <dbReference type="EMBL" id="KAL3765369.1"/>
    </source>
</evidence>
<dbReference type="InterPro" id="IPR046341">
    <property type="entry name" value="SET_dom_sf"/>
</dbReference>
<organism evidence="2 3">
    <name type="scientific">Discostella pseudostelligera</name>
    <dbReference type="NCBI Taxonomy" id="259834"/>
    <lineage>
        <taxon>Eukaryota</taxon>
        <taxon>Sar</taxon>
        <taxon>Stramenopiles</taxon>
        <taxon>Ochrophyta</taxon>
        <taxon>Bacillariophyta</taxon>
        <taxon>Coscinodiscophyceae</taxon>
        <taxon>Thalassiosirophycidae</taxon>
        <taxon>Stephanodiscales</taxon>
        <taxon>Stephanodiscaceae</taxon>
        <taxon>Discostella</taxon>
    </lineage>
</organism>
<evidence type="ECO:0000256" key="1">
    <source>
        <dbReference type="SAM" id="MobiDB-lite"/>
    </source>
</evidence>
<proteinExistence type="predicted"/>
<evidence type="ECO:0008006" key="4">
    <source>
        <dbReference type="Google" id="ProtNLM"/>
    </source>
</evidence>
<feature type="region of interest" description="Disordered" evidence="1">
    <location>
        <begin position="1"/>
        <end position="49"/>
    </location>
</feature>
<dbReference type="Proteomes" id="UP001530293">
    <property type="component" value="Unassembled WGS sequence"/>
</dbReference>
<dbReference type="EMBL" id="JALLBG020000096">
    <property type="protein sequence ID" value="KAL3765369.1"/>
    <property type="molecule type" value="Genomic_DNA"/>
</dbReference>
<feature type="compositionally biased region" description="Acidic residues" evidence="1">
    <location>
        <begin position="15"/>
        <end position="26"/>
    </location>
</feature>
<comment type="caution">
    <text evidence="2">The sequence shown here is derived from an EMBL/GenBank/DDBJ whole genome shotgun (WGS) entry which is preliminary data.</text>
</comment>
<dbReference type="AlphaFoldDB" id="A0ABD3MN85"/>
<evidence type="ECO:0000313" key="3">
    <source>
        <dbReference type="Proteomes" id="UP001530293"/>
    </source>
</evidence>
<name>A0ABD3MN85_9STRA</name>
<dbReference type="PANTHER" id="PTHR12197">
    <property type="entry name" value="HISTONE-LYSINE N-METHYLTRANSFERASE SMYD"/>
    <property type="match status" value="1"/>
</dbReference>
<keyword evidence="3" id="KW-1185">Reference proteome</keyword>
<dbReference type="PANTHER" id="PTHR12197:SF292">
    <property type="entry name" value="SET DOMAIN-CONTAINING PROTEIN"/>
    <property type="match status" value="1"/>
</dbReference>
<gene>
    <name evidence="2" type="ORF">ACHAWU_002287</name>
</gene>